<keyword evidence="4" id="KW-0153">Cholesterol metabolism</keyword>
<dbReference type="PROSITE" id="PS50156">
    <property type="entry name" value="SSD"/>
    <property type="match status" value="1"/>
</dbReference>
<comment type="similarity">
    <text evidence="2">Belongs to the patched family.</text>
</comment>
<proteinExistence type="inferred from homology"/>
<evidence type="ECO:0000256" key="16">
    <source>
        <dbReference type="SAM" id="MobiDB-lite"/>
    </source>
</evidence>
<dbReference type="GO" id="GO:0030301">
    <property type="term" value="P:cholesterol transport"/>
    <property type="evidence" value="ECO:0007669"/>
    <property type="project" value="UniProtKB-ARBA"/>
</dbReference>
<dbReference type="InterPro" id="IPR032190">
    <property type="entry name" value="NPC1_N"/>
</dbReference>
<protein>
    <recommendedName>
        <fullName evidence="19">SSD domain-containing protein</fullName>
    </recommendedName>
</protein>
<feature type="domain" description="SSD" evidence="19">
    <location>
        <begin position="626"/>
        <end position="791"/>
    </location>
</feature>
<dbReference type="FunFam" id="1.20.1640.10:FF:000010">
    <property type="entry name" value="NPC intracellular cholesterol transporter 1"/>
    <property type="match status" value="1"/>
</dbReference>
<keyword evidence="5 17" id="KW-0812">Transmembrane</keyword>
<keyword evidence="14" id="KW-0753">Steroid metabolism</keyword>
<comment type="subcellular location">
    <subcellularLocation>
        <location evidence="1">Endomembrane system</location>
        <topology evidence="1">Multi-pass membrane protein</topology>
    </subcellularLocation>
</comment>
<dbReference type="Pfam" id="PF12349">
    <property type="entry name" value="Sterol-sensing"/>
    <property type="match status" value="1"/>
</dbReference>
<feature type="transmembrane region" description="Helical" evidence="17">
    <location>
        <begin position="690"/>
        <end position="712"/>
    </location>
</feature>
<dbReference type="GO" id="GO:0015485">
    <property type="term" value="F:cholesterol binding"/>
    <property type="evidence" value="ECO:0007669"/>
    <property type="project" value="TreeGrafter"/>
</dbReference>
<evidence type="ECO:0000256" key="9">
    <source>
        <dbReference type="ARBA" id="ARBA00023098"/>
    </source>
</evidence>
<dbReference type="KEGG" id="obi:106869623"/>
<dbReference type="InterPro" id="IPR053956">
    <property type="entry name" value="NPC1_MLD"/>
</dbReference>
<evidence type="ECO:0000256" key="15">
    <source>
        <dbReference type="ARBA" id="ARBA00034049"/>
    </source>
</evidence>
<keyword evidence="7 17" id="KW-1133">Transmembrane helix</keyword>
<dbReference type="STRING" id="37653.A0A0L8HN77"/>
<dbReference type="EMBL" id="KQ417719">
    <property type="protein sequence ID" value="KOF90634.1"/>
    <property type="molecule type" value="Genomic_DNA"/>
</dbReference>
<evidence type="ECO:0000256" key="18">
    <source>
        <dbReference type="SAM" id="SignalP"/>
    </source>
</evidence>
<keyword evidence="10 17" id="KW-0472">Membrane</keyword>
<feature type="transmembrane region" description="Helical" evidence="17">
    <location>
        <begin position="1128"/>
        <end position="1147"/>
    </location>
</feature>
<dbReference type="GO" id="GO:0030299">
    <property type="term" value="P:intestinal cholesterol absorption"/>
    <property type="evidence" value="ECO:0007669"/>
    <property type="project" value="TreeGrafter"/>
</dbReference>
<evidence type="ECO:0000256" key="13">
    <source>
        <dbReference type="ARBA" id="ARBA00023180"/>
    </source>
</evidence>
<dbReference type="InterPro" id="IPR004765">
    <property type="entry name" value="NPC1-like"/>
</dbReference>
<evidence type="ECO:0000313" key="20">
    <source>
        <dbReference type="EMBL" id="KOF90634.1"/>
    </source>
</evidence>
<dbReference type="OMA" id="WWFDVES"/>
<feature type="transmembrane region" description="Helical" evidence="17">
    <location>
        <begin position="1192"/>
        <end position="1218"/>
    </location>
</feature>
<keyword evidence="13" id="KW-0325">Glycoprotein</keyword>
<dbReference type="PANTHER" id="PTHR45727:SF2">
    <property type="entry name" value="NPC INTRACELLULAR CHOLESTEROL TRANSPORTER 1"/>
    <property type="match status" value="1"/>
</dbReference>
<evidence type="ECO:0000259" key="19">
    <source>
        <dbReference type="PROSITE" id="PS50156"/>
    </source>
</evidence>
<evidence type="ECO:0000256" key="14">
    <source>
        <dbReference type="ARBA" id="ARBA00023221"/>
    </source>
</evidence>
<feature type="signal peptide" evidence="18">
    <location>
        <begin position="1"/>
        <end position="23"/>
    </location>
</feature>
<gene>
    <name evidence="20" type="ORF">OCBIM_22010838mg</name>
</gene>
<evidence type="ECO:0000256" key="3">
    <source>
        <dbReference type="ARBA" id="ARBA00022448"/>
    </source>
</evidence>
<keyword evidence="3" id="KW-0813">Transport</keyword>
<feature type="transmembrane region" description="Helical" evidence="17">
    <location>
        <begin position="627"/>
        <end position="648"/>
    </location>
</feature>
<feature type="transmembrane region" description="Helical" evidence="17">
    <location>
        <begin position="357"/>
        <end position="377"/>
    </location>
</feature>
<dbReference type="Gene3D" id="1.20.1640.10">
    <property type="entry name" value="Multidrug efflux transporter AcrB transmembrane domain"/>
    <property type="match status" value="2"/>
</dbReference>
<dbReference type="NCBIfam" id="TIGR00917">
    <property type="entry name" value="2A060601"/>
    <property type="match status" value="1"/>
</dbReference>
<dbReference type="OrthoDB" id="6510177at2759"/>
<comment type="catalytic activity">
    <reaction evidence="15">
        <text>cholesterol(in) = cholesterol(out)</text>
        <dbReference type="Rhea" id="RHEA:39747"/>
        <dbReference type="ChEBI" id="CHEBI:16113"/>
    </reaction>
</comment>
<evidence type="ECO:0000256" key="8">
    <source>
        <dbReference type="ARBA" id="ARBA00023055"/>
    </source>
</evidence>
<feature type="region of interest" description="Disordered" evidence="16">
    <location>
        <begin position="1266"/>
        <end position="1286"/>
    </location>
</feature>
<evidence type="ECO:0000256" key="2">
    <source>
        <dbReference type="ARBA" id="ARBA00005585"/>
    </source>
</evidence>
<evidence type="ECO:0000256" key="10">
    <source>
        <dbReference type="ARBA" id="ARBA00023136"/>
    </source>
</evidence>
<sequence length="1286" mass="144583">MYLRGTCLYLVLLISWCVLKVSCEEGHCVWYGVCGSIHNFQPTNCVYNGPAKPLTDPSALKILKDYCPTLYKGPNTTTCCNNETIHNFAKSLSQAQELLTRCPSCFYNFRNLYCAFTCDSQQSKYVYVSETKNISGKLAVGGIDYAVDPVFANGLFDSCKNVLMPSANMKAITLMCGSYGKHCTAKKWLQYMGDVGNMHTPIAIHFNVTSSPWNVAPQKSLVPMNYSIIPCNLSVTNDTKPCSCQDCSGSCPKFPPAPKPPEPWEILYINAYDFIWGSIFLGFFLAFMSYVIWENIVWQNSLGLADGREPSQLSDYPVLGETVFASRNKISSIGDSFMNFLDEKFYKWGYLCAKYPLRVLIVSAVISIALSCGVIKFQVITNPVLLWSGANSEARLQKNYFDANFSPFYRSEMIIITRNGNHSRIQHLMPPPSPTFVYYNPIFDKDFMHEVLDLQNAISELTTEFNNETIGLKDICFSPLAPANNNCTIQSIFQYFQNDHANLDKVNKTVLQTFADYLDHIETCAMNPTLMNDTSISLPCTGNFGGPVEISMALGGLTNNNVKNATAFIITFIVNNYLNDSKIAKAAAWEKKFIQFLKNYSNPNMTISFSAERSIQDELERESESDISTILISYVIMFIYISLALGQFRSIRTTFIDSKITLGFGGVIIVFLSVMMSLGIFSYIGQPATLIIIEVVPFLVLAVGVDNIFILVQALQRDVGDPDEIFESKIGRIVGKIGPSMLLTSLSESVAFLLGALTTMPAVRMFSLYAGMAVFCDFALQITCFISLMALDAKRQKANRLDVLCCIKLKMKNVLGTEECLYSLIKNYYARFIMKNYVRPIIVVVFSLWFCISGALMMRVEIGLDQSLSMPKDSYVLQYFHNLSEYLSIGPPVYFVVQNEVDYSLRENQNKFCAITGCNSDSLEGQVFVASMQQNYTRIAKSSSSWLDDYFDWINPNNQNPCCRYYKSTGKFCDADVVNPDCVPCKVEMEGNRPSPEDFKKYLPWFLDAIPSVQCSKGGHGAYATALKFNKNKTGVLSSYFMSFHTVLKTSTDYIDAYKHARIIAQNITKSMNSSGEYKIFPYSVFYVFYEQYLSIVNDSIFNIGMCCASIFVMTVILMGFDFHTSILVVFTILMILVDMLGMMYLWDIQLNALSLVNLVMSVGISVEFCSHIARGFAVSKEGDRVTRAQYAVAHTGSSVMSGITLTKLFGIIVLAFSKSQIFRVFYFRMYLGIVFFGATHGLIFLPVLLSYIGPPKRNVHHFEIEDKKSSSERSDSETRERYQKI</sequence>
<feature type="transmembrane region" description="Helical" evidence="17">
    <location>
        <begin position="1153"/>
        <end position="1171"/>
    </location>
</feature>
<reference evidence="20" key="1">
    <citation type="submission" date="2015-07" db="EMBL/GenBank/DDBJ databases">
        <title>MeaNS - Measles Nucleotide Surveillance Program.</title>
        <authorList>
            <person name="Tran T."/>
            <person name="Druce J."/>
        </authorList>
    </citation>
    <scope>NUCLEOTIDE SEQUENCE</scope>
    <source>
        <strain evidence="20">UCB-OBI-ISO-001</strain>
        <tissue evidence="20">Gonad</tissue>
    </source>
</reference>
<feature type="transmembrane region" description="Helical" evidence="17">
    <location>
        <begin position="837"/>
        <end position="858"/>
    </location>
</feature>
<dbReference type="FunFam" id="1.20.1640.10:FF:000008">
    <property type="entry name" value="NPC intracellular cholesterol transporter 1"/>
    <property type="match status" value="1"/>
</dbReference>
<evidence type="ECO:0000256" key="4">
    <source>
        <dbReference type="ARBA" id="ARBA00022548"/>
    </source>
</evidence>
<dbReference type="GO" id="GO:0012505">
    <property type="term" value="C:endomembrane system"/>
    <property type="evidence" value="ECO:0007669"/>
    <property type="project" value="UniProtKB-SubCell"/>
</dbReference>
<evidence type="ECO:0000256" key="1">
    <source>
        <dbReference type="ARBA" id="ARBA00004127"/>
    </source>
</evidence>
<keyword evidence="6 18" id="KW-0732">Signal</keyword>
<dbReference type="Pfam" id="PF22314">
    <property type="entry name" value="NPC1_MLD"/>
    <property type="match status" value="1"/>
</dbReference>
<feature type="transmembrane region" description="Helical" evidence="17">
    <location>
        <begin position="660"/>
        <end position="684"/>
    </location>
</feature>
<feature type="transmembrane region" description="Helical" evidence="17">
    <location>
        <begin position="1101"/>
        <end position="1121"/>
    </location>
</feature>
<feature type="transmembrane region" description="Helical" evidence="17">
    <location>
        <begin position="274"/>
        <end position="293"/>
    </location>
</feature>
<name>A0A0L8HN77_OCTBM</name>
<evidence type="ECO:0000256" key="17">
    <source>
        <dbReference type="SAM" id="Phobius"/>
    </source>
</evidence>
<dbReference type="SUPFAM" id="SSF82866">
    <property type="entry name" value="Multidrug efflux transporter AcrB transmembrane domain"/>
    <property type="match status" value="2"/>
</dbReference>
<keyword evidence="12" id="KW-1207">Sterol metabolism</keyword>
<accession>A0A0L8HN77</accession>
<dbReference type="GO" id="GO:0005886">
    <property type="term" value="C:plasma membrane"/>
    <property type="evidence" value="ECO:0007669"/>
    <property type="project" value="TreeGrafter"/>
</dbReference>
<dbReference type="PANTHER" id="PTHR45727">
    <property type="entry name" value="NPC INTRACELLULAR CHOLESTEROL TRANSPORTER 1"/>
    <property type="match status" value="1"/>
</dbReference>
<dbReference type="GO" id="GO:0005319">
    <property type="term" value="F:lipid transporter activity"/>
    <property type="evidence" value="ECO:0007669"/>
    <property type="project" value="InterPro"/>
</dbReference>
<evidence type="ECO:0000256" key="6">
    <source>
        <dbReference type="ARBA" id="ARBA00022729"/>
    </source>
</evidence>
<keyword evidence="8" id="KW-0445">Lipid transport</keyword>
<organism evidence="20">
    <name type="scientific">Octopus bimaculoides</name>
    <name type="common">California two-spotted octopus</name>
    <dbReference type="NCBI Taxonomy" id="37653"/>
    <lineage>
        <taxon>Eukaryota</taxon>
        <taxon>Metazoa</taxon>
        <taxon>Spiralia</taxon>
        <taxon>Lophotrochozoa</taxon>
        <taxon>Mollusca</taxon>
        <taxon>Cephalopoda</taxon>
        <taxon>Coleoidea</taxon>
        <taxon>Octopodiformes</taxon>
        <taxon>Octopoda</taxon>
        <taxon>Incirrata</taxon>
        <taxon>Octopodidae</taxon>
        <taxon>Octopus</taxon>
    </lineage>
</organism>
<dbReference type="GO" id="GO:0008203">
    <property type="term" value="P:cholesterol metabolic process"/>
    <property type="evidence" value="ECO:0007669"/>
    <property type="project" value="UniProtKB-KW"/>
</dbReference>
<dbReference type="InterPro" id="IPR053958">
    <property type="entry name" value="HMGCR/SNAP/NPC1-like_SSD"/>
</dbReference>
<dbReference type="Pfam" id="PF16414">
    <property type="entry name" value="NPC1_N"/>
    <property type="match status" value="1"/>
</dbReference>
<feature type="transmembrane region" description="Helical" evidence="17">
    <location>
        <begin position="766"/>
        <end position="791"/>
    </location>
</feature>
<evidence type="ECO:0000256" key="11">
    <source>
        <dbReference type="ARBA" id="ARBA00023157"/>
    </source>
</evidence>
<dbReference type="GO" id="GO:0042632">
    <property type="term" value="P:cholesterol homeostasis"/>
    <property type="evidence" value="ECO:0007669"/>
    <property type="project" value="TreeGrafter"/>
</dbReference>
<evidence type="ECO:0000256" key="12">
    <source>
        <dbReference type="ARBA" id="ARBA00023166"/>
    </source>
</evidence>
<feature type="chain" id="PRO_5005583809" description="SSD domain-containing protein" evidence="18">
    <location>
        <begin position="24"/>
        <end position="1286"/>
    </location>
</feature>
<feature type="transmembrane region" description="Helical" evidence="17">
    <location>
        <begin position="733"/>
        <end position="754"/>
    </location>
</feature>
<evidence type="ECO:0000256" key="7">
    <source>
        <dbReference type="ARBA" id="ARBA00022989"/>
    </source>
</evidence>
<keyword evidence="9" id="KW-0443">Lipid metabolism</keyword>
<feature type="transmembrane region" description="Helical" evidence="17">
    <location>
        <begin position="1230"/>
        <end position="1253"/>
    </location>
</feature>
<dbReference type="InterPro" id="IPR000731">
    <property type="entry name" value="SSD"/>
</dbReference>
<evidence type="ECO:0000256" key="5">
    <source>
        <dbReference type="ARBA" id="ARBA00022692"/>
    </source>
</evidence>
<keyword evidence="11" id="KW-1015">Disulfide bond</keyword>